<feature type="compositionally biased region" description="Basic residues" evidence="1">
    <location>
        <begin position="32"/>
        <end position="48"/>
    </location>
</feature>
<sequence>MGTMEVISLDDTADTSLFIIDEAPIMEETTKGRKRKATGKKKNWKKSKTSQNENEPKRGHVVMGGVVPDDQTVKPRKANSLETIVIDDDESVIELSDDEVGVIGGELSASFERAQQQLNPFQVRPSNVINHRKQDKGAIERKKRVPEVKEQLPTAISSPKKSGSNVDSKAAFCKKETSTHSN</sequence>
<dbReference type="EMBL" id="AK417759">
    <property type="protein sequence ID" value="BAN20974.1"/>
    <property type="molecule type" value="mRNA"/>
</dbReference>
<feature type="compositionally biased region" description="Polar residues" evidence="1">
    <location>
        <begin position="154"/>
        <end position="167"/>
    </location>
</feature>
<feature type="region of interest" description="Disordered" evidence="1">
    <location>
        <begin position="124"/>
        <end position="182"/>
    </location>
</feature>
<proteinExistence type="evidence at transcript level"/>
<feature type="compositionally biased region" description="Basic and acidic residues" evidence="1">
    <location>
        <begin position="173"/>
        <end position="182"/>
    </location>
</feature>
<feature type="compositionally biased region" description="Basic and acidic residues" evidence="1">
    <location>
        <begin position="135"/>
        <end position="150"/>
    </location>
</feature>
<name>R4WDQ9_RIPPE</name>
<evidence type="ECO:0000313" key="2">
    <source>
        <dbReference type="EMBL" id="BAN20974.1"/>
    </source>
</evidence>
<dbReference type="AlphaFoldDB" id="R4WDQ9"/>
<evidence type="ECO:0000256" key="1">
    <source>
        <dbReference type="SAM" id="MobiDB-lite"/>
    </source>
</evidence>
<feature type="region of interest" description="Disordered" evidence="1">
    <location>
        <begin position="27"/>
        <end position="74"/>
    </location>
</feature>
<protein>
    <submittedName>
        <fullName evidence="2">Unkown protein</fullName>
    </submittedName>
</protein>
<organism evidence="2">
    <name type="scientific">Riptortus pedestris</name>
    <name type="common">Bean bug</name>
    <dbReference type="NCBI Taxonomy" id="329032"/>
    <lineage>
        <taxon>Eukaryota</taxon>
        <taxon>Metazoa</taxon>
        <taxon>Ecdysozoa</taxon>
        <taxon>Arthropoda</taxon>
        <taxon>Hexapoda</taxon>
        <taxon>Insecta</taxon>
        <taxon>Pterygota</taxon>
        <taxon>Neoptera</taxon>
        <taxon>Paraneoptera</taxon>
        <taxon>Hemiptera</taxon>
        <taxon>Heteroptera</taxon>
        <taxon>Panheteroptera</taxon>
        <taxon>Pentatomomorpha</taxon>
        <taxon>Coreoidea</taxon>
        <taxon>Alydidae</taxon>
        <taxon>Riptortus</taxon>
    </lineage>
</organism>
<reference evidence="2" key="1">
    <citation type="journal article" date="2013" name="PLoS ONE">
        <title>Gene expression in gut symbiotic organ of stinkbug affected by extracellular bacterial symbiont.</title>
        <authorList>
            <person name="Futahashi R."/>
            <person name="Tanaka K."/>
            <person name="Tanahashi M."/>
            <person name="Nikoh N."/>
            <person name="Kikuchi Y."/>
            <person name="Lee B.L."/>
            <person name="Fukatsu T."/>
        </authorList>
    </citation>
    <scope>NUCLEOTIDE SEQUENCE</scope>
    <source>
        <tissue evidence="2">Midgut</tissue>
    </source>
</reference>
<accession>R4WDQ9</accession>